<keyword evidence="1 2" id="KW-0238">DNA-binding</keyword>
<evidence type="ECO:0000256" key="3">
    <source>
        <dbReference type="SAM" id="MobiDB-lite"/>
    </source>
</evidence>
<dbReference type="AlphaFoldDB" id="A0A2G1QKA8"/>
<evidence type="ECO:0000256" key="1">
    <source>
        <dbReference type="ARBA" id="ARBA00023125"/>
    </source>
</evidence>
<sequence length="239" mass="26438">MAGEGETRPVIKARRSGPGRRKLEADQDAAGLVAQTRADIIAAATREFVRNGFEGASINEIAAATQTSKRMLYYHYGSKRGLYRAVLEAAYERVGRREPPAAADLSAMQALRQYAEEAFDNFRQNEDFVRLVMAENLNNGEVIRESDFVRQRSAANLASLEAIWKRGRAEGAMRDDIRILDLYLAIVAVCFHAVSNRISTGLSLGVDLSSAEEVAFRRRMVGDIACRYVMRCEGPGAQS</sequence>
<dbReference type="PROSITE" id="PS50977">
    <property type="entry name" value="HTH_TETR_2"/>
    <property type="match status" value="1"/>
</dbReference>
<dbReference type="GO" id="GO:0003677">
    <property type="term" value="F:DNA binding"/>
    <property type="evidence" value="ECO:0007669"/>
    <property type="project" value="UniProtKB-UniRule"/>
</dbReference>
<dbReference type="OrthoDB" id="2356263at2"/>
<keyword evidence="6" id="KW-1185">Reference proteome</keyword>
<evidence type="ECO:0000313" key="5">
    <source>
        <dbReference type="EMBL" id="PHP65904.1"/>
    </source>
</evidence>
<dbReference type="InterPro" id="IPR036271">
    <property type="entry name" value="Tet_transcr_reg_TetR-rel_C_sf"/>
</dbReference>
<dbReference type="PANTHER" id="PTHR30328:SF54">
    <property type="entry name" value="HTH-TYPE TRANSCRIPTIONAL REPRESSOR SCO4008"/>
    <property type="match status" value="1"/>
</dbReference>
<dbReference type="InterPro" id="IPR009057">
    <property type="entry name" value="Homeodomain-like_sf"/>
</dbReference>
<gene>
    <name evidence="5" type="ORF">CSC94_16415</name>
</gene>
<dbReference type="Proteomes" id="UP000221168">
    <property type="component" value="Unassembled WGS sequence"/>
</dbReference>
<dbReference type="RefSeq" id="WP_099307455.1">
    <property type="nucleotide sequence ID" value="NZ_PDVP01000011.1"/>
</dbReference>
<dbReference type="SUPFAM" id="SSF48498">
    <property type="entry name" value="Tetracyclin repressor-like, C-terminal domain"/>
    <property type="match status" value="1"/>
</dbReference>
<name>A0A2G1QKA8_9HYPH</name>
<feature type="domain" description="HTH tetR-type" evidence="4">
    <location>
        <begin position="34"/>
        <end position="94"/>
    </location>
</feature>
<proteinExistence type="predicted"/>
<dbReference type="Gene3D" id="1.10.357.10">
    <property type="entry name" value="Tetracycline Repressor, domain 2"/>
    <property type="match status" value="1"/>
</dbReference>
<evidence type="ECO:0000256" key="2">
    <source>
        <dbReference type="PROSITE-ProRule" id="PRU00335"/>
    </source>
</evidence>
<evidence type="ECO:0000259" key="4">
    <source>
        <dbReference type="PROSITE" id="PS50977"/>
    </source>
</evidence>
<dbReference type="PRINTS" id="PR00455">
    <property type="entry name" value="HTHTETR"/>
</dbReference>
<protein>
    <submittedName>
        <fullName evidence="5">TetR family transcriptional regulator</fullName>
    </submittedName>
</protein>
<dbReference type="Pfam" id="PF17938">
    <property type="entry name" value="TetR_C_29"/>
    <property type="match status" value="1"/>
</dbReference>
<dbReference type="EMBL" id="PDVP01000011">
    <property type="protein sequence ID" value="PHP65904.1"/>
    <property type="molecule type" value="Genomic_DNA"/>
</dbReference>
<dbReference type="InterPro" id="IPR041474">
    <property type="entry name" value="NicS_C"/>
</dbReference>
<reference evidence="5 6" key="1">
    <citation type="submission" date="2017-10" db="EMBL/GenBank/DDBJ databases">
        <title>Sedimentibacterium mangrovi gen. nov., sp. nov., a novel member of family Phyllobacteriacea isolated from mangrove sediment.</title>
        <authorList>
            <person name="Liao H."/>
            <person name="Tian Y."/>
        </authorList>
    </citation>
    <scope>NUCLEOTIDE SEQUENCE [LARGE SCALE GENOMIC DNA]</scope>
    <source>
        <strain evidence="5 6">X9-2-2</strain>
    </source>
</reference>
<feature type="region of interest" description="Disordered" evidence="3">
    <location>
        <begin position="1"/>
        <end position="25"/>
    </location>
</feature>
<dbReference type="Pfam" id="PF00440">
    <property type="entry name" value="TetR_N"/>
    <property type="match status" value="1"/>
</dbReference>
<dbReference type="PANTHER" id="PTHR30328">
    <property type="entry name" value="TRANSCRIPTIONAL REPRESSOR"/>
    <property type="match status" value="1"/>
</dbReference>
<dbReference type="InterPro" id="IPR001647">
    <property type="entry name" value="HTH_TetR"/>
</dbReference>
<accession>A0A2G1QKA8</accession>
<feature type="DNA-binding region" description="H-T-H motif" evidence="2">
    <location>
        <begin position="57"/>
        <end position="76"/>
    </location>
</feature>
<organism evidence="5 6">
    <name type="scientific">Zhengella mangrovi</name>
    <dbReference type="NCBI Taxonomy" id="1982044"/>
    <lineage>
        <taxon>Bacteria</taxon>
        <taxon>Pseudomonadati</taxon>
        <taxon>Pseudomonadota</taxon>
        <taxon>Alphaproteobacteria</taxon>
        <taxon>Hyphomicrobiales</taxon>
        <taxon>Notoacmeibacteraceae</taxon>
        <taxon>Zhengella</taxon>
    </lineage>
</organism>
<evidence type="ECO:0000313" key="6">
    <source>
        <dbReference type="Proteomes" id="UP000221168"/>
    </source>
</evidence>
<dbReference type="SUPFAM" id="SSF46689">
    <property type="entry name" value="Homeodomain-like"/>
    <property type="match status" value="1"/>
</dbReference>
<comment type="caution">
    <text evidence="5">The sequence shown here is derived from an EMBL/GenBank/DDBJ whole genome shotgun (WGS) entry which is preliminary data.</text>
</comment>
<dbReference type="InterPro" id="IPR050109">
    <property type="entry name" value="HTH-type_TetR-like_transc_reg"/>
</dbReference>
<feature type="compositionally biased region" description="Basic residues" evidence="3">
    <location>
        <begin position="11"/>
        <end position="20"/>
    </location>
</feature>